<dbReference type="EMBL" id="JBHSHL010000033">
    <property type="protein sequence ID" value="MFC4805094.1"/>
    <property type="molecule type" value="Genomic_DNA"/>
</dbReference>
<dbReference type="RefSeq" id="WP_379788632.1">
    <property type="nucleotide sequence ID" value="NZ_JBHSHL010000033.1"/>
</dbReference>
<dbReference type="Pfam" id="PF06695">
    <property type="entry name" value="Sm_multidrug_ex"/>
    <property type="match status" value="1"/>
</dbReference>
<name>A0ABV9QRH1_9FIRM</name>
<dbReference type="InterPro" id="IPR009577">
    <property type="entry name" value="Sm_multidrug_ex"/>
</dbReference>
<keyword evidence="3" id="KW-1185">Reference proteome</keyword>
<dbReference type="PANTHER" id="PTHR36007">
    <property type="entry name" value="TRANSPORT PROTEIN-RELATED"/>
    <property type="match status" value="1"/>
</dbReference>
<accession>A0ABV9QRH1</accession>
<keyword evidence="1" id="KW-1133">Transmembrane helix</keyword>
<feature type="transmembrane region" description="Helical" evidence="1">
    <location>
        <begin position="41"/>
        <end position="59"/>
    </location>
</feature>
<feature type="transmembrane region" description="Helical" evidence="1">
    <location>
        <begin position="95"/>
        <end position="121"/>
    </location>
</feature>
<gene>
    <name evidence="2" type="ORF">ACFO4R_08360</name>
</gene>
<dbReference type="Proteomes" id="UP001595916">
    <property type="component" value="Unassembled WGS sequence"/>
</dbReference>
<evidence type="ECO:0000256" key="1">
    <source>
        <dbReference type="SAM" id="Phobius"/>
    </source>
</evidence>
<dbReference type="PANTHER" id="PTHR36007:SF2">
    <property type="entry name" value="TRANSPORT PROTEIN-RELATED"/>
    <property type="match status" value="1"/>
</dbReference>
<feature type="transmembrane region" description="Helical" evidence="1">
    <location>
        <begin position="127"/>
        <end position="146"/>
    </location>
</feature>
<evidence type="ECO:0000313" key="2">
    <source>
        <dbReference type="EMBL" id="MFC4805094.1"/>
    </source>
</evidence>
<sequence length="151" mass="16396">MKNTFLSKEILVLLLSAVPLIELRGAIPLGYALGLPPWHVYALAVIGSSLPAPFLIAFFQRVLNLLKNGGYVPGFTSFLENHIQKRSKKLRSATLLGLYLFVAVPLPTTGAYTGSILASIFNIRLKYSLPAIILGNMTAGIIIMALSHTLF</sequence>
<keyword evidence="1" id="KW-0812">Transmembrane</keyword>
<evidence type="ECO:0000313" key="3">
    <source>
        <dbReference type="Proteomes" id="UP001595916"/>
    </source>
</evidence>
<comment type="caution">
    <text evidence="2">The sequence shown here is derived from an EMBL/GenBank/DDBJ whole genome shotgun (WGS) entry which is preliminary data.</text>
</comment>
<protein>
    <submittedName>
        <fullName evidence="2">COG2426 family protein</fullName>
    </submittedName>
</protein>
<organism evidence="2 3">
    <name type="scientific">Filifactor villosus</name>
    <dbReference type="NCBI Taxonomy" id="29374"/>
    <lineage>
        <taxon>Bacteria</taxon>
        <taxon>Bacillati</taxon>
        <taxon>Bacillota</taxon>
        <taxon>Clostridia</taxon>
        <taxon>Peptostreptococcales</taxon>
        <taxon>Filifactoraceae</taxon>
        <taxon>Filifactor</taxon>
    </lineage>
</organism>
<proteinExistence type="predicted"/>
<reference evidence="3" key="1">
    <citation type="journal article" date="2019" name="Int. J. Syst. Evol. Microbiol.">
        <title>The Global Catalogue of Microorganisms (GCM) 10K type strain sequencing project: providing services to taxonomists for standard genome sequencing and annotation.</title>
        <authorList>
            <consortium name="The Broad Institute Genomics Platform"/>
            <consortium name="The Broad Institute Genome Sequencing Center for Infectious Disease"/>
            <person name="Wu L."/>
            <person name="Ma J."/>
        </authorList>
    </citation>
    <scope>NUCLEOTIDE SEQUENCE [LARGE SCALE GENOMIC DNA]</scope>
    <source>
        <strain evidence="3">CCUG 46385</strain>
    </source>
</reference>
<keyword evidence="1" id="KW-0472">Membrane</keyword>